<dbReference type="AlphaFoldDB" id="A0A846ZHN4"/>
<comment type="caution">
    <text evidence="3">The sequence shown here is derived from an EMBL/GenBank/DDBJ whole genome shotgun (WGS) entry which is preliminary data.</text>
</comment>
<evidence type="ECO:0000313" key="4">
    <source>
        <dbReference type="Proteomes" id="UP000541636"/>
    </source>
</evidence>
<dbReference type="Proteomes" id="UP000541636">
    <property type="component" value="Unassembled WGS sequence"/>
</dbReference>
<reference evidence="3 4" key="1">
    <citation type="journal article" date="2017" name="Int. J. Syst. Evol. Microbiol.">
        <title>Oleiagrimonas citrea sp. nov., a marine bacterium isolated from tidal flat sediment and emended description of the genus Oleiagrimonas Fang et al. 2015 and Oleiagrimonas soli.</title>
        <authorList>
            <person name="Yang S.H."/>
            <person name="Seo H.S."/>
            <person name="Seong C.N."/>
            <person name="Kwon K.K."/>
        </authorList>
    </citation>
    <scope>NUCLEOTIDE SEQUENCE [LARGE SCALE GENOMIC DNA]</scope>
    <source>
        <strain evidence="3 4">MEBiC09124</strain>
    </source>
</reference>
<feature type="domain" description="KfrA N-terminal DNA-binding" evidence="2">
    <location>
        <begin position="6"/>
        <end position="123"/>
    </location>
</feature>
<dbReference type="InterPro" id="IPR021104">
    <property type="entry name" value="KfrA_DNA-bd_N"/>
</dbReference>
<feature type="region of interest" description="Disordered" evidence="1">
    <location>
        <begin position="127"/>
        <end position="148"/>
    </location>
</feature>
<feature type="compositionally biased region" description="Basic residues" evidence="1">
    <location>
        <begin position="270"/>
        <end position="290"/>
    </location>
</feature>
<sequence length="306" mass="35093">MPRGITQDQVNDAADSILSKGENPTVEKVRAELGTGSPNTITRMLNTWRRVLGERLQQLTTLPELPAPVGQAMIELWRLATEHAEQAIAERFANERTQLESTQAELALERESWQERLKTAEADVEKAKTAQSSAEQARASLEKQLSDSHAVRADLVQQRDRLQDLCDQQAQQIKELQKQLDEQQKELREDRAQQEIHLRNIEDRAHQETDRARQESKQWQRRFELAERAHRDAIADLQEQRDQLHERLQSAEHELARCTGQIAGLEKALSKRRTAATRRPKSKAASKKAPVKATRSDQRPRRKPAK</sequence>
<evidence type="ECO:0000259" key="2">
    <source>
        <dbReference type="Pfam" id="PF11740"/>
    </source>
</evidence>
<accession>A0A846ZHN4</accession>
<dbReference type="RefSeq" id="WP_168608056.1">
    <property type="nucleotide sequence ID" value="NZ_JAAZQD010000001.1"/>
</dbReference>
<evidence type="ECO:0000313" key="3">
    <source>
        <dbReference type="EMBL" id="NKZ37377.1"/>
    </source>
</evidence>
<keyword evidence="4" id="KW-1185">Reference proteome</keyword>
<gene>
    <name evidence="3" type="ORF">HF690_00230</name>
</gene>
<feature type="region of interest" description="Disordered" evidence="1">
    <location>
        <begin position="1"/>
        <end position="22"/>
    </location>
</feature>
<protein>
    <submittedName>
        <fullName evidence="3">Integrase</fullName>
    </submittedName>
</protein>
<dbReference type="Pfam" id="PF11740">
    <property type="entry name" value="KfrA_N"/>
    <property type="match status" value="1"/>
</dbReference>
<dbReference type="EMBL" id="JAAZQD010000001">
    <property type="protein sequence ID" value="NKZ37377.1"/>
    <property type="molecule type" value="Genomic_DNA"/>
</dbReference>
<feature type="region of interest" description="Disordered" evidence="1">
    <location>
        <begin position="267"/>
        <end position="306"/>
    </location>
</feature>
<evidence type="ECO:0000256" key="1">
    <source>
        <dbReference type="SAM" id="MobiDB-lite"/>
    </source>
</evidence>
<feature type="region of interest" description="Disordered" evidence="1">
    <location>
        <begin position="198"/>
        <end position="218"/>
    </location>
</feature>
<feature type="compositionally biased region" description="Polar residues" evidence="1">
    <location>
        <begin position="1"/>
        <end position="10"/>
    </location>
</feature>
<name>A0A846ZHN4_9GAMM</name>
<proteinExistence type="predicted"/>
<organism evidence="3 4">
    <name type="scientific">Oleiagrimonas citrea</name>
    <dbReference type="NCBI Taxonomy" id="1665687"/>
    <lineage>
        <taxon>Bacteria</taxon>
        <taxon>Pseudomonadati</taxon>
        <taxon>Pseudomonadota</taxon>
        <taxon>Gammaproteobacteria</taxon>
        <taxon>Lysobacterales</taxon>
        <taxon>Rhodanobacteraceae</taxon>
        <taxon>Oleiagrimonas</taxon>
    </lineage>
</organism>